<organism evidence="5">
    <name type="scientific">viral metagenome</name>
    <dbReference type="NCBI Taxonomy" id="1070528"/>
    <lineage>
        <taxon>unclassified sequences</taxon>
        <taxon>metagenomes</taxon>
        <taxon>organismal metagenomes</taxon>
    </lineage>
</organism>
<dbReference type="Pfam" id="PF01555">
    <property type="entry name" value="N6_N4_Mtase"/>
    <property type="match status" value="1"/>
</dbReference>
<dbReference type="Gene3D" id="3.40.50.150">
    <property type="entry name" value="Vaccinia Virus protein VP39"/>
    <property type="match status" value="1"/>
</dbReference>
<dbReference type="PROSITE" id="PS00092">
    <property type="entry name" value="N6_MTASE"/>
    <property type="match status" value="1"/>
</dbReference>
<evidence type="ECO:0000256" key="1">
    <source>
        <dbReference type="ARBA" id="ARBA00006594"/>
    </source>
</evidence>
<comment type="similarity">
    <text evidence="1">Belongs to the N(4)/N(6)-methyltransferase family.</text>
</comment>
<dbReference type="GO" id="GO:0032259">
    <property type="term" value="P:methylation"/>
    <property type="evidence" value="ECO:0007669"/>
    <property type="project" value="UniProtKB-KW"/>
</dbReference>
<evidence type="ECO:0000256" key="2">
    <source>
        <dbReference type="ARBA" id="ARBA00022603"/>
    </source>
</evidence>
<dbReference type="InterPro" id="IPR001091">
    <property type="entry name" value="RM_Methyltransferase"/>
</dbReference>
<dbReference type="PRINTS" id="PR00508">
    <property type="entry name" value="S21N4MTFRASE"/>
</dbReference>
<protein>
    <recommendedName>
        <fullName evidence="4">DNA methylase N-4/N-6 domain-containing protein</fullName>
    </recommendedName>
</protein>
<dbReference type="SUPFAM" id="SSF53335">
    <property type="entry name" value="S-adenosyl-L-methionine-dependent methyltransferases"/>
    <property type="match status" value="1"/>
</dbReference>
<name>A0A6C0D581_9ZZZZ</name>
<feature type="domain" description="DNA methylase N-4/N-6" evidence="4">
    <location>
        <begin position="79"/>
        <end position="324"/>
    </location>
</feature>
<dbReference type="GO" id="GO:0003677">
    <property type="term" value="F:DNA binding"/>
    <property type="evidence" value="ECO:0007669"/>
    <property type="project" value="InterPro"/>
</dbReference>
<dbReference type="InterPro" id="IPR029063">
    <property type="entry name" value="SAM-dependent_MTases_sf"/>
</dbReference>
<proteinExistence type="inferred from homology"/>
<dbReference type="AlphaFoldDB" id="A0A6C0D581"/>
<sequence length="329" mass="37915">MHYSQVMELAKLTKAELMLQCEQQGITNYKSKSKDALIKLLEPKAIEKSIVNKSSNNPSISVENMCGLEYLKTLDPNSIDLILTDPPYIISKSSGLDKHYNNVKYNEANDINEVKSEEEWTNYKLQNTIEDDTHKSNYIKYGSIYGKKYCVKTDYGSWDSDFSLATLEKFIELYYSKLKKGGTLIMFFDLWKITNLKDLLEKYNFKQLRFIEWIKTNPQPRNSKVNYLTNTREIALLGVKDSNPTFNSSYDNGIYSYPLQGGKNRFHPTQKSLALFEELIKKHSNEGDTILDTFLGSGTTALACKNTKRLFKGCEIDKTYYDKIVTLLQ</sequence>
<keyword evidence="2" id="KW-0489">Methyltransferase</keyword>
<keyword evidence="3" id="KW-0808">Transferase</keyword>
<dbReference type="InterPro" id="IPR002941">
    <property type="entry name" value="DNA_methylase_N4/N6"/>
</dbReference>
<evidence type="ECO:0000256" key="3">
    <source>
        <dbReference type="ARBA" id="ARBA00022679"/>
    </source>
</evidence>
<accession>A0A6C0D581</accession>
<dbReference type="InterPro" id="IPR002052">
    <property type="entry name" value="DNA_methylase_N6_adenine_CS"/>
</dbReference>
<reference evidence="5" key="1">
    <citation type="journal article" date="2020" name="Nature">
        <title>Giant virus diversity and host interactions through global metagenomics.</title>
        <authorList>
            <person name="Schulz F."/>
            <person name="Roux S."/>
            <person name="Paez-Espino D."/>
            <person name="Jungbluth S."/>
            <person name="Walsh D.A."/>
            <person name="Denef V.J."/>
            <person name="McMahon K.D."/>
            <person name="Konstantinidis K.T."/>
            <person name="Eloe-Fadrosh E.A."/>
            <person name="Kyrpides N.C."/>
            <person name="Woyke T."/>
        </authorList>
    </citation>
    <scope>NUCLEOTIDE SEQUENCE</scope>
    <source>
        <strain evidence="5">GVMAG-M-3300023174-116</strain>
    </source>
</reference>
<evidence type="ECO:0000313" key="5">
    <source>
        <dbReference type="EMBL" id="QHT11613.1"/>
    </source>
</evidence>
<evidence type="ECO:0000259" key="4">
    <source>
        <dbReference type="Pfam" id="PF01555"/>
    </source>
</evidence>
<dbReference type="EMBL" id="MN739535">
    <property type="protein sequence ID" value="QHT11613.1"/>
    <property type="molecule type" value="Genomic_DNA"/>
</dbReference>
<dbReference type="GO" id="GO:0008170">
    <property type="term" value="F:N-methyltransferase activity"/>
    <property type="evidence" value="ECO:0007669"/>
    <property type="project" value="InterPro"/>
</dbReference>